<dbReference type="Gene3D" id="2.70.70.10">
    <property type="entry name" value="Glucose Permease (Domain IIA)"/>
    <property type="match status" value="1"/>
</dbReference>
<comment type="caution">
    <text evidence="5">The sequence shown here is derived from an EMBL/GenBank/DDBJ whole genome shotgun (WGS) entry which is preliminary data.</text>
</comment>
<evidence type="ECO:0000259" key="4">
    <source>
        <dbReference type="Pfam" id="PF00358"/>
    </source>
</evidence>
<proteinExistence type="predicted"/>
<evidence type="ECO:0000313" key="6">
    <source>
        <dbReference type="Proteomes" id="UP000035062"/>
    </source>
</evidence>
<feature type="domain" description="PTS EIIA type-1" evidence="4">
    <location>
        <begin position="19"/>
        <end position="125"/>
    </location>
</feature>
<accession>I8UDZ7</accession>
<keyword evidence="1" id="KW-0813">Transport</keyword>
<sequence length="172" mass="19359">MHSVINWQQDWRKVSGVPVKSPVTGQLFPVTQHPEPLYQQDLLPAAVCVRLEHGLILAPFACQLQTTLAADRRLHFLHQSGTKLCLELSPKLGKLNGRGLHWLAAKEQMLATGTPVLQLDLAFLQLELDLEELYCLLYLDSPVRIDALYCRQSRLAAGQDPLFIMQLKKPLS</sequence>
<reference evidence="5 6" key="1">
    <citation type="journal article" date="2012" name="J. Bacteriol.">
        <title>Genome Sequence of Pectin-Degrading Alishewanella agri, Isolated from Landfill Soil.</title>
        <authorList>
            <person name="Kim J."/>
            <person name="Jung J."/>
            <person name="Sung J.S."/>
            <person name="Chun J."/>
            <person name="Park W."/>
        </authorList>
    </citation>
    <scope>NUCLEOTIDE SEQUENCE [LARGE SCALE GENOMIC DNA]</scope>
    <source>
        <strain evidence="5 6">BL06</strain>
    </source>
</reference>
<evidence type="ECO:0000256" key="1">
    <source>
        <dbReference type="ARBA" id="ARBA00022448"/>
    </source>
</evidence>
<dbReference type="SUPFAM" id="SSF51261">
    <property type="entry name" value="Duplicated hybrid motif"/>
    <property type="match status" value="1"/>
</dbReference>
<gene>
    <name evidence="5" type="ORF">AGRI_02543</name>
</gene>
<dbReference type="STRING" id="1195246.AGRI_02543"/>
<evidence type="ECO:0000256" key="3">
    <source>
        <dbReference type="ARBA" id="ARBA00022679"/>
    </source>
</evidence>
<dbReference type="PATRIC" id="fig|1195246.3.peg.496"/>
<keyword evidence="6" id="KW-1185">Reference proteome</keyword>
<dbReference type="InterPro" id="IPR001127">
    <property type="entry name" value="PTS_EIIA_1_perm"/>
</dbReference>
<protein>
    <submittedName>
        <fullName evidence="5">PTS system glucose-specific transporter subunit IIA</fullName>
    </submittedName>
</protein>
<keyword evidence="2" id="KW-0762">Sugar transport</keyword>
<name>I8UDZ7_9ALTE</name>
<dbReference type="Proteomes" id="UP000035062">
    <property type="component" value="Unassembled WGS sequence"/>
</dbReference>
<dbReference type="eggNOG" id="COG2190">
    <property type="taxonomic scope" value="Bacteria"/>
</dbReference>
<organism evidence="5 6">
    <name type="scientific">Alishewanella agri BL06</name>
    <dbReference type="NCBI Taxonomy" id="1195246"/>
    <lineage>
        <taxon>Bacteria</taxon>
        <taxon>Pseudomonadati</taxon>
        <taxon>Pseudomonadota</taxon>
        <taxon>Gammaproteobacteria</taxon>
        <taxon>Alteromonadales</taxon>
        <taxon>Alteromonadaceae</taxon>
        <taxon>Alishewanella</taxon>
    </lineage>
</organism>
<dbReference type="RefSeq" id="WP_008983454.1">
    <property type="nucleotide sequence ID" value="NZ_AKKU01000003.1"/>
</dbReference>
<dbReference type="GO" id="GO:0009401">
    <property type="term" value="P:phosphoenolpyruvate-dependent sugar phosphotransferase system"/>
    <property type="evidence" value="ECO:0007669"/>
    <property type="project" value="InterPro"/>
</dbReference>
<evidence type="ECO:0000313" key="5">
    <source>
        <dbReference type="EMBL" id="EIW90193.1"/>
    </source>
</evidence>
<dbReference type="InterPro" id="IPR011055">
    <property type="entry name" value="Dup_hybrid_motif"/>
</dbReference>
<dbReference type="EMBL" id="AKKU01000003">
    <property type="protein sequence ID" value="EIW90193.1"/>
    <property type="molecule type" value="Genomic_DNA"/>
</dbReference>
<dbReference type="Pfam" id="PF00358">
    <property type="entry name" value="PTS_EIIA_1"/>
    <property type="match status" value="1"/>
</dbReference>
<evidence type="ECO:0000256" key="2">
    <source>
        <dbReference type="ARBA" id="ARBA00022597"/>
    </source>
</evidence>
<dbReference type="AlphaFoldDB" id="I8UDZ7"/>
<dbReference type="GO" id="GO:0016740">
    <property type="term" value="F:transferase activity"/>
    <property type="evidence" value="ECO:0007669"/>
    <property type="project" value="UniProtKB-KW"/>
</dbReference>
<keyword evidence="3" id="KW-0808">Transferase</keyword>